<dbReference type="AlphaFoldDB" id="A0A1G7XHZ1"/>
<sequence>MSHRLTRVLTLLELLQSHARLTGTDLAERLGTDVRTVTGYSCASSSGSALGSNFERRPEISAESGRWAPPPVAIPLRTPPHSAFMK</sequence>
<dbReference type="Proteomes" id="UP000199623">
    <property type="component" value="Unassembled WGS sequence"/>
</dbReference>
<accession>A0A1G7XHZ1</accession>
<evidence type="ECO:0000256" key="1">
    <source>
        <dbReference type="SAM" id="MobiDB-lite"/>
    </source>
</evidence>
<gene>
    <name evidence="2" type="ORF">SAMN05216553_11226</name>
</gene>
<keyword evidence="3" id="KW-1185">Reference proteome</keyword>
<evidence type="ECO:0000313" key="3">
    <source>
        <dbReference type="Proteomes" id="UP000199623"/>
    </source>
</evidence>
<feature type="region of interest" description="Disordered" evidence="1">
    <location>
        <begin position="61"/>
        <end position="86"/>
    </location>
</feature>
<dbReference type="RefSeq" id="WP_090053950.1">
    <property type="nucleotide sequence ID" value="NZ_FNCC01000012.1"/>
</dbReference>
<organism evidence="2 3">
    <name type="scientific">Lentzea fradiae</name>
    <dbReference type="NCBI Taxonomy" id="200378"/>
    <lineage>
        <taxon>Bacteria</taxon>
        <taxon>Bacillati</taxon>
        <taxon>Actinomycetota</taxon>
        <taxon>Actinomycetes</taxon>
        <taxon>Pseudonocardiales</taxon>
        <taxon>Pseudonocardiaceae</taxon>
        <taxon>Lentzea</taxon>
    </lineage>
</organism>
<dbReference type="STRING" id="200378.SAMN05216553_11226"/>
<dbReference type="EMBL" id="FNCC01000012">
    <property type="protein sequence ID" value="SDG83839.1"/>
    <property type="molecule type" value="Genomic_DNA"/>
</dbReference>
<protein>
    <submittedName>
        <fullName evidence="2">HTH domain-containing protein</fullName>
    </submittedName>
</protein>
<evidence type="ECO:0000313" key="2">
    <source>
        <dbReference type="EMBL" id="SDG83839.1"/>
    </source>
</evidence>
<proteinExistence type="predicted"/>
<reference evidence="3" key="1">
    <citation type="submission" date="2016-10" db="EMBL/GenBank/DDBJ databases">
        <authorList>
            <person name="Varghese N."/>
            <person name="Submissions S."/>
        </authorList>
    </citation>
    <scope>NUCLEOTIDE SEQUENCE [LARGE SCALE GENOMIC DNA]</scope>
    <source>
        <strain evidence="3">CGMCC 4.3506</strain>
    </source>
</reference>
<name>A0A1G7XHZ1_9PSEU</name>
<dbReference type="Pfam" id="PF13412">
    <property type="entry name" value="HTH_24"/>
    <property type="match status" value="1"/>
</dbReference>